<gene>
    <name evidence="2" type="ORF">WG929_09160</name>
</gene>
<dbReference type="EMBL" id="JBBKTX010000009">
    <property type="protein sequence ID" value="MFK4752572.1"/>
    <property type="molecule type" value="Genomic_DNA"/>
</dbReference>
<name>A0ABW8NI53_9GAMM</name>
<organism evidence="2 3">
    <name type="scientific">Oceanobacter antarcticus</name>
    <dbReference type="NCBI Taxonomy" id="3133425"/>
    <lineage>
        <taxon>Bacteria</taxon>
        <taxon>Pseudomonadati</taxon>
        <taxon>Pseudomonadota</taxon>
        <taxon>Gammaproteobacteria</taxon>
        <taxon>Oceanospirillales</taxon>
        <taxon>Oceanospirillaceae</taxon>
        <taxon>Oceanobacter</taxon>
    </lineage>
</organism>
<comment type="caution">
    <text evidence="2">The sequence shown here is derived from an EMBL/GenBank/DDBJ whole genome shotgun (WGS) entry which is preliminary data.</text>
</comment>
<dbReference type="Proteomes" id="UP001620597">
    <property type="component" value="Unassembled WGS sequence"/>
</dbReference>
<proteinExistence type="predicted"/>
<accession>A0ABW8NI53</accession>
<dbReference type="RefSeq" id="WP_416205791.1">
    <property type="nucleotide sequence ID" value="NZ_JBBKTX010000009.1"/>
</dbReference>
<keyword evidence="3" id="KW-1185">Reference proteome</keyword>
<feature type="compositionally biased region" description="Basic and acidic residues" evidence="1">
    <location>
        <begin position="46"/>
        <end position="59"/>
    </location>
</feature>
<evidence type="ECO:0000313" key="3">
    <source>
        <dbReference type="Proteomes" id="UP001620597"/>
    </source>
</evidence>
<evidence type="ECO:0000313" key="2">
    <source>
        <dbReference type="EMBL" id="MFK4752572.1"/>
    </source>
</evidence>
<sequence>MNPKFKIAINSFLFISAAYLNVSTQADNADADDQVDSDITLMSEQNPDKRLPETLIRED</sequence>
<protein>
    <submittedName>
        <fullName evidence="2">Uncharacterized protein</fullName>
    </submittedName>
</protein>
<evidence type="ECO:0000256" key="1">
    <source>
        <dbReference type="SAM" id="MobiDB-lite"/>
    </source>
</evidence>
<feature type="region of interest" description="Disordered" evidence="1">
    <location>
        <begin position="40"/>
        <end position="59"/>
    </location>
</feature>
<reference evidence="2 3" key="1">
    <citation type="submission" date="2024-03" db="EMBL/GenBank/DDBJ databases">
        <title>High-quality draft genome sequence of Oceanobacter sp. wDCs-4.</title>
        <authorList>
            <person name="Dong C."/>
        </authorList>
    </citation>
    <scope>NUCLEOTIDE SEQUENCE [LARGE SCALE GENOMIC DNA]</scope>
    <source>
        <strain evidence="3">wDCs-4</strain>
    </source>
</reference>